<dbReference type="SUPFAM" id="SSF51735">
    <property type="entry name" value="NAD(P)-binding Rossmann-fold domains"/>
    <property type="match status" value="1"/>
</dbReference>
<evidence type="ECO:0000256" key="2">
    <source>
        <dbReference type="ARBA" id="ARBA00022990"/>
    </source>
</evidence>
<keyword evidence="3" id="KW-0560">Oxidoreductase</keyword>
<dbReference type="InterPro" id="IPR002364">
    <property type="entry name" value="Quin_OxRdtase/zeta-crystal_CS"/>
</dbReference>
<comment type="similarity">
    <text evidence="1">Belongs to the zinc-containing alcohol dehydrogenase family. Quinone oxidoreductase subfamily.</text>
</comment>
<dbReference type="Gene3D" id="3.90.180.10">
    <property type="entry name" value="Medium-chain alcohol dehydrogenases, catalytic domain"/>
    <property type="match status" value="1"/>
</dbReference>
<dbReference type="Ensembl" id="ENSAZOT00000008341.1">
    <property type="protein sequence ID" value="ENSAZOP00000007821.1"/>
    <property type="gene ID" value="ENSAZOG00000004980.1"/>
</dbReference>
<evidence type="ECO:0000313" key="7">
    <source>
        <dbReference type="Proteomes" id="UP000694549"/>
    </source>
</evidence>
<dbReference type="PROSITE" id="PS50097">
    <property type="entry name" value="BTB"/>
    <property type="match status" value="1"/>
</dbReference>
<dbReference type="PANTHER" id="PTHR44054:SF1">
    <property type="entry name" value="SYNAPTIC VESICLE MEMBRANE PROTEIN VAT-1 HOMOLOG"/>
    <property type="match status" value="1"/>
</dbReference>
<feature type="compositionally biased region" description="Low complexity" evidence="4">
    <location>
        <begin position="150"/>
        <end position="171"/>
    </location>
</feature>
<evidence type="ECO:0000256" key="4">
    <source>
        <dbReference type="SAM" id="MobiDB-lite"/>
    </source>
</evidence>
<sequence>MAEAVHYIHLQNFSRSLLETLNGQRLGGHFCDVTVRIREATLRAHRCVLAAGSPFFHDKLLLGHSAIEVPPVVPSGAVRQLVEFMYSGCLVVAQSEALQILTAASILQIKTVIDECTQIISQSRGPKVLPPARPPPPPPPPRSRSRSRSRSSAPLLSAMSTEPAPASAAPPEQTPEPPVATPATTTTTTTSGGGEPPEHRALVLTGFGGYEKVKVQTRRGGGPRAGEVSVRVRACGLNFADLLARQGLYDRLPPPPVCPGMECAGTVCALGDGVNDRQVGDKVMVLARSGLWQEVVNVPAGQTFPMPEGMSFEEAAALLVNYITAYMILFDFGNLRPNQSVLIHMAAGGVGTAAIQLCKTVENVTIFGTASASKHDSLKESGVAHPIDYRTMDYAEEVRKISPKGVDIVLDPLGGSDTSKAFHLLKPMGKLITYGVANLLTGQKKNLMAMAKTWWNQFSINALQLLHQNKAVCGYHLGYMDEEYELIGGVVAKLISLYNQGKIKPKIDSVWPFDQVADAMRQMQEKKNVGKVILVPEAPKEESKKEEN</sequence>
<dbReference type="SMART" id="SM00829">
    <property type="entry name" value="PKS_ER"/>
    <property type="match status" value="1"/>
</dbReference>
<keyword evidence="7" id="KW-1185">Reference proteome</keyword>
<dbReference type="Proteomes" id="UP000694549">
    <property type="component" value="Unplaced"/>
</dbReference>
<evidence type="ECO:0000256" key="3">
    <source>
        <dbReference type="ARBA" id="ARBA00023002"/>
    </source>
</evidence>
<dbReference type="InterPro" id="IPR020843">
    <property type="entry name" value="ER"/>
</dbReference>
<dbReference type="Pfam" id="PF08240">
    <property type="entry name" value="ADH_N"/>
    <property type="match status" value="1"/>
</dbReference>
<feature type="domain" description="BTB" evidence="5">
    <location>
        <begin position="31"/>
        <end position="94"/>
    </location>
</feature>
<dbReference type="SUPFAM" id="SSF50129">
    <property type="entry name" value="GroES-like"/>
    <property type="match status" value="1"/>
</dbReference>
<dbReference type="Pfam" id="PF00651">
    <property type="entry name" value="BTB"/>
    <property type="match status" value="1"/>
</dbReference>
<evidence type="ECO:0000259" key="5">
    <source>
        <dbReference type="PROSITE" id="PS50097"/>
    </source>
</evidence>
<dbReference type="CDD" id="cd08275">
    <property type="entry name" value="MDR3"/>
    <property type="match status" value="1"/>
</dbReference>
<dbReference type="AlphaFoldDB" id="A0A8B9UGH5"/>
<feature type="compositionally biased region" description="Low complexity" evidence="4">
    <location>
        <begin position="181"/>
        <end position="190"/>
    </location>
</feature>
<dbReference type="InterPro" id="IPR011333">
    <property type="entry name" value="SKP1/BTB/POZ_sf"/>
</dbReference>
<feature type="region of interest" description="Disordered" evidence="4">
    <location>
        <begin position="123"/>
        <end position="201"/>
    </location>
</feature>
<dbReference type="GO" id="GO:0005741">
    <property type="term" value="C:mitochondrial outer membrane"/>
    <property type="evidence" value="ECO:0007669"/>
    <property type="project" value="TreeGrafter"/>
</dbReference>
<evidence type="ECO:0000256" key="1">
    <source>
        <dbReference type="ARBA" id="ARBA00010371"/>
    </source>
</evidence>
<dbReference type="Gene3D" id="3.30.710.10">
    <property type="entry name" value="Potassium Channel Kv1.1, Chain A"/>
    <property type="match status" value="1"/>
</dbReference>
<dbReference type="Pfam" id="PF13602">
    <property type="entry name" value="ADH_zinc_N_2"/>
    <property type="match status" value="1"/>
</dbReference>
<dbReference type="GO" id="GO:0008270">
    <property type="term" value="F:zinc ion binding"/>
    <property type="evidence" value="ECO:0007669"/>
    <property type="project" value="InterPro"/>
</dbReference>
<dbReference type="GO" id="GO:0016491">
    <property type="term" value="F:oxidoreductase activity"/>
    <property type="evidence" value="ECO:0007669"/>
    <property type="project" value="UniProtKB-KW"/>
</dbReference>
<dbReference type="SMART" id="SM00225">
    <property type="entry name" value="BTB"/>
    <property type="match status" value="1"/>
</dbReference>
<reference evidence="6" key="1">
    <citation type="submission" date="2025-08" db="UniProtKB">
        <authorList>
            <consortium name="Ensembl"/>
        </authorList>
    </citation>
    <scope>IDENTIFICATION</scope>
</reference>
<dbReference type="Gene3D" id="3.40.50.720">
    <property type="entry name" value="NAD(P)-binding Rossmann-like Domain"/>
    <property type="match status" value="1"/>
</dbReference>
<dbReference type="CDD" id="cd18229">
    <property type="entry name" value="BTB_POZ_ZBTB45"/>
    <property type="match status" value="1"/>
</dbReference>
<dbReference type="PANTHER" id="PTHR44054">
    <property type="entry name" value="SYNAPTIC VESICLE MEMBRANE PROTEIN VAT-1 HOMOLOG-LIKE"/>
    <property type="match status" value="1"/>
</dbReference>
<name>A0A8B9UGH5_9AVES</name>
<keyword evidence="2" id="KW-0007">Acetylation</keyword>
<feature type="compositionally biased region" description="Pro residues" evidence="4">
    <location>
        <begin position="128"/>
        <end position="142"/>
    </location>
</feature>
<dbReference type="SUPFAM" id="SSF54695">
    <property type="entry name" value="POZ domain"/>
    <property type="match status" value="1"/>
</dbReference>
<dbReference type="InterPro" id="IPR011032">
    <property type="entry name" value="GroES-like_sf"/>
</dbReference>
<dbReference type="InterPro" id="IPR036291">
    <property type="entry name" value="NAD(P)-bd_dom_sf"/>
</dbReference>
<accession>A0A8B9UGH5</accession>
<dbReference type="GO" id="GO:0010637">
    <property type="term" value="P:negative regulation of mitochondrial fusion"/>
    <property type="evidence" value="ECO:0007669"/>
    <property type="project" value="TreeGrafter"/>
</dbReference>
<proteinExistence type="inferred from homology"/>
<reference evidence="6" key="2">
    <citation type="submission" date="2025-09" db="UniProtKB">
        <authorList>
            <consortium name="Ensembl"/>
        </authorList>
    </citation>
    <scope>IDENTIFICATION</scope>
</reference>
<dbReference type="InterPro" id="IPR013154">
    <property type="entry name" value="ADH-like_N"/>
</dbReference>
<evidence type="ECO:0000313" key="6">
    <source>
        <dbReference type="Ensembl" id="ENSAZOP00000007821.1"/>
    </source>
</evidence>
<protein>
    <submittedName>
        <fullName evidence="6">Vesicle amine transport 1</fullName>
    </submittedName>
</protein>
<dbReference type="InterPro" id="IPR052100">
    <property type="entry name" value="SV-ATPase_mito-regulator"/>
</dbReference>
<organism evidence="6 7">
    <name type="scientific">Anas zonorhyncha</name>
    <name type="common">Eastern spot-billed duck</name>
    <dbReference type="NCBI Taxonomy" id="75864"/>
    <lineage>
        <taxon>Eukaryota</taxon>
        <taxon>Metazoa</taxon>
        <taxon>Chordata</taxon>
        <taxon>Craniata</taxon>
        <taxon>Vertebrata</taxon>
        <taxon>Euteleostomi</taxon>
        <taxon>Archelosauria</taxon>
        <taxon>Archosauria</taxon>
        <taxon>Dinosauria</taxon>
        <taxon>Saurischia</taxon>
        <taxon>Theropoda</taxon>
        <taxon>Coelurosauria</taxon>
        <taxon>Aves</taxon>
        <taxon>Neognathae</taxon>
        <taxon>Galloanserae</taxon>
        <taxon>Anseriformes</taxon>
        <taxon>Anatidae</taxon>
        <taxon>Anatinae</taxon>
        <taxon>Anas</taxon>
    </lineage>
</organism>
<dbReference type="InterPro" id="IPR000210">
    <property type="entry name" value="BTB/POZ_dom"/>
</dbReference>
<dbReference type="PROSITE" id="PS01162">
    <property type="entry name" value="QOR_ZETA_CRYSTAL"/>
    <property type="match status" value="1"/>
</dbReference>